<keyword evidence="1" id="KW-0805">Transcription regulation</keyword>
<gene>
    <name evidence="6" type="ordered locus">Plav_1409</name>
</gene>
<dbReference type="SMART" id="SM00347">
    <property type="entry name" value="HTH_MARR"/>
    <property type="match status" value="1"/>
</dbReference>
<dbReference type="OrthoDB" id="582199at2"/>
<dbReference type="PRINTS" id="PR00598">
    <property type="entry name" value="HTHMARR"/>
</dbReference>
<dbReference type="PANTHER" id="PTHR42756:SF1">
    <property type="entry name" value="TRANSCRIPTIONAL REPRESSOR OF EMRAB OPERON"/>
    <property type="match status" value="1"/>
</dbReference>
<evidence type="ECO:0000313" key="7">
    <source>
        <dbReference type="Proteomes" id="UP000006377"/>
    </source>
</evidence>
<dbReference type="STRING" id="402881.Plav_1409"/>
<proteinExistence type="predicted"/>
<feature type="region of interest" description="Disordered" evidence="4">
    <location>
        <begin position="148"/>
        <end position="184"/>
    </location>
</feature>
<accession>A7HSZ6</accession>
<dbReference type="PANTHER" id="PTHR42756">
    <property type="entry name" value="TRANSCRIPTIONAL REGULATOR, MARR"/>
    <property type="match status" value="1"/>
</dbReference>
<keyword evidence="7" id="KW-1185">Reference proteome</keyword>
<dbReference type="PROSITE" id="PS50995">
    <property type="entry name" value="HTH_MARR_2"/>
    <property type="match status" value="1"/>
</dbReference>
<name>A7HSZ6_PARL1</name>
<evidence type="ECO:0000256" key="2">
    <source>
        <dbReference type="ARBA" id="ARBA00023125"/>
    </source>
</evidence>
<organism evidence="6 7">
    <name type="scientific">Parvibaculum lavamentivorans (strain DS-1 / DSM 13023 / NCIMB 13966)</name>
    <dbReference type="NCBI Taxonomy" id="402881"/>
    <lineage>
        <taxon>Bacteria</taxon>
        <taxon>Pseudomonadati</taxon>
        <taxon>Pseudomonadota</taxon>
        <taxon>Alphaproteobacteria</taxon>
        <taxon>Hyphomicrobiales</taxon>
        <taxon>Parvibaculaceae</taxon>
        <taxon>Parvibaculum</taxon>
    </lineage>
</organism>
<feature type="domain" description="HTH marR-type" evidence="5">
    <location>
        <begin position="13"/>
        <end position="145"/>
    </location>
</feature>
<dbReference type="GO" id="GO:0003700">
    <property type="term" value="F:DNA-binding transcription factor activity"/>
    <property type="evidence" value="ECO:0007669"/>
    <property type="project" value="InterPro"/>
</dbReference>
<evidence type="ECO:0000256" key="1">
    <source>
        <dbReference type="ARBA" id="ARBA00023015"/>
    </source>
</evidence>
<evidence type="ECO:0000313" key="6">
    <source>
        <dbReference type="EMBL" id="ABS63029.1"/>
    </source>
</evidence>
<dbReference type="InterPro" id="IPR000835">
    <property type="entry name" value="HTH_MarR-typ"/>
</dbReference>
<protein>
    <submittedName>
        <fullName evidence="6">Transcriptional regulator, MarR family</fullName>
    </submittedName>
</protein>
<dbReference type="HOGENOM" id="CLU_083287_4_0_5"/>
<keyword evidence="3" id="KW-0804">Transcription</keyword>
<dbReference type="KEGG" id="pla:Plav_1409"/>
<dbReference type="Proteomes" id="UP000006377">
    <property type="component" value="Chromosome"/>
</dbReference>
<dbReference type="Pfam" id="PF12802">
    <property type="entry name" value="MarR_2"/>
    <property type="match status" value="1"/>
</dbReference>
<keyword evidence="2" id="KW-0238">DNA-binding</keyword>
<dbReference type="Gene3D" id="1.10.10.10">
    <property type="entry name" value="Winged helix-like DNA-binding domain superfamily/Winged helix DNA-binding domain"/>
    <property type="match status" value="1"/>
</dbReference>
<dbReference type="GO" id="GO:0003677">
    <property type="term" value="F:DNA binding"/>
    <property type="evidence" value="ECO:0007669"/>
    <property type="project" value="UniProtKB-KW"/>
</dbReference>
<sequence>MAARKPTGNFDLESSLSHLLRRAQQFAYDQFVQQMGDSALTPRQFIVLFAVDEEEGLSQTDLVNRTGIDRSTLADMISRMIKNGLLARRRTAEDARANAVRLTAAGRRALKGAMPKAMAAEKALLDVLPKSTQADLMKGLTQLNNAIESQKTEDAAPKAPAKRAAAKPARKTAAKKPAARRKKA</sequence>
<reference evidence="6 7" key="1">
    <citation type="journal article" date="2011" name="Stand. Genomic Sci.">
        <title>Complete genome sequence of Parvibaculum lavamentivorans type strain (DS-1(T)).</title>
        <authorList>
            <person name="Schleheck D."/>
            <person name="Weiss M."/>
            <person name="Pitluck S."/>
            <person name="Bruce D."/>
            <person name="Land M.L."/>
            <person name="Han S."/>
            <person name="Saunders E."/>
            <person name="Tapia R."/>
            <person name="Detter C."/>
            <person name="Brettin T."/>
            <person name="Han J."/>
            <person name="Woyke T."/>
            <person name="Goodwin L."/>
            <person name="Pennacchio L."/>
            <person name="Nolan M."/>
            <person name="Cook A.M."/>
            <person name="Kjelleberg S."/>
            <person name="Thomas T."/>
        </authorList>
    </citation>
    <scope>NUCLEOTIDE SEQUENCE [LARGE SCALE GENOMIC DNA]</scope>
    <source>
        <strain evidence="7">DS-1 / DSM 13023 / NCIMB 13966</strain>
    </source>
</reference>
<dbReference type="eggNOG" id="COG1846">
    <property type="taxonomic scope" value="Bacteria"/>
</dbReference>
<dbReference type="SUPFAM" id="SSF46785">
    <property type="entry name" value="Winged helix' DNA-binding domain"/>
    <property type="match status" value="1"/>
</dbReference>
<dbReference type="EMBL" id="CP000774">
    <property type="protein sequence ID" value="ABS63029.1"/>
    <property type="molecule type" value="Genomic_DNA"/>
</dbReference>
<evidence type="ECO:0000259" key="5">
    <source>
        <dbReference type="PROSITE" id="PS50995"/>
    </source>
</evidence>
<feature type="compositionally biased region" description="Basic residues" evidence="4">
    <location>
        <begin position="160"/>
        <end position="184"/>
    </location>
</feature>
<evidence type="ECO:0000256" key="3">
    <source>
        <dbReference type="ARBA" id="ARBA00023163"/>
    </source>
</evidence>
<dbReference type="RefSeq" id="WP_012110305.1">
    <property type="nucleotide sequence ID" value="NC_009719.1"/>
</dbReference>
<dbReference type="InterPro" id="IPR036390">
    <property type="entry name" value="WH_DNA-bd_sf"/>
</dbReference>
<dbReference type="AlphaFoldDB" id="A7HSZ6"/>
<evidence type="ECO:0000256" key="4">
    <source>
        <dbReference type="SAM" id="MobiDB-lite"/>
    </source>
</evidence>
<dbReference type="InterPro" id="IPR036388">
    <property type="entry name" value="WH-like_DNA-bd_sf"/>
</dbReference>